<organism evidence="2 3">
    <name type="scientific">Tectimicrobiota bacterium</name>
    <dbReference type="NCBI Taxonomy" id="2528274"/>
    <lineage>
        <taxon>Bacteria</taxon>
        <taxon>Pseudomonadati</taxon>
        <taxon>Nitrospinota/Tectimicrobiota group</taxon>
        <taxon>Candidatus Tectimicrobiota</taxon>
    </lineage>
</organism>
<evidence type="ECO:0000313" key="3">
    <source>
        <dbReference type="Proteomes" id="UP000782312"/>
    </source>
</evidence>
<evidence type="ECO:0000256" key="1">
    <source>
        <dbReference type="SAM" id="Phobius"/>
    </source>
</evidence>
<reference evidence="2" key="1">
    <citation type="submission" date="2020-07" db="EMBL/GenBank/DDBJ databases">
        <title>Huge and variable diversity of episymbiotic CPR bacteria and DPANN archaea in groundwater ecosystems.</title>
        <authorList>
            <person name="He C.Y."/>
            <person name="Keren R."/>
            <person name="Whittaker M."/>
            <person name="Farag I.F."/>
            <person name="Doudna J."/>
            <person name="Cate J.H.D."/>
            <person name="Banfield J.F."/>
        </authorList>
    </citation>
    <scope>NUCLEOTIDE SEQUENCE</scope>
    <source>
        <strain evidence="2">NC_groundwater_763_Ag_S-0.2um_68_21</strain>
    </source>
</reference>
<keyword evidence="1" id="KW-1133">Transmembrane helix</keyword>
<proteinExistence type="predicted"/>
<name>A0A932I0E0_UNCTE</name>
<accession>A0A932I0E0</accession>
<sequence length="147" mass="16242">MRIHRLEGREIGKALAVGVLVSLILSAVMVPAFALGLAPMPKQPSLAFAETLLGRPLPLPVGLLFHVAYLTFWTLAFVVLFRDNLSFWNALALSLFLWVVILVVFFPFMGWGFLGLGVSPKLIPASLVPHVLYAVVLWGLCRWAFAR</sequence>
<gene>
    <name evidence="2" type="ORF">HYZ11_09310</name>
</gene>
<evidence type="ECO:0000313" key="2">
    <source>
        <dbReference type="EMBL" id="MBI3127788.1"/>
    </source>
</evidence>
<keyword evidence="1" id="KW-0472">Membrane</keyword>
<dbReference type="EMBL" id="JACPUR010000019">
    <property type="protein sequence ID" value="MBI3127788.1"/>
    <property type="molecule type" value="Genomic_DNA"/>
</dbReference>
<feature type="transmembrane region" description="Helical" evidence="1">
    <location>
        <begin position="122"/>
        <end position="145"/>
    </location>
</feature>
<dbReference type="AlphaFoldDB" id="A0A932I0E0"/>
<feature type="transmembrane region" description="Helical" evidence="1">
    <location>
        <begin position="87"/>
        <end position="110"/>
    </location>
</feature>
<comment type="caution">
    <text evidence="2">The sequence shown here is derived from an EMBL/GenBank/DDBJ whole genome shotgun (WGS) entry which is preliminary data.</text>
</comment>
<feature type="transmembrane region" description="Helical" evidence="1">
    <location>
        <begin position="57"/>
        <end position="80"/>
    </location>
</feature>
<feature type="transmembrane region" description="Helical" evidence="1">
    <location>
        <begin position="12"/>
        <end position="37"/>
    </location>
</feature>
<protein>
    <submittedName>
        <fullName evidence="2">Uncharacterized protein</fullName>
    </submittedName>
</protein>
<dbReference type="Proteomes" id="UP000782312">
    <property type="component" value="Unassembled WGS sequence"/>
</dbReference>
<keyword evidence="1" id="KW-0812">Transmembrane</keyword>